<name>A0ABU1TCH5_9SPHI</name>
<protein>
    <recommendedName>
        <fullName evidence="2">D-apionate lactonase C-terminal domain-containing protein</fullName>
    </recommendedName>
</protein>
<keyword evidence="4" id="KW-1185">Reference proteome</keyword>
<gene>
    <name evidence="3" type="ORF">J2W55_002824</name>
</gene>
<proteinExistence type="predicted"/>
<accession>A0ABU1TCH5</accession>
<dbReference type="Proteomes" id="UP001247620">
    <property type="component" value="Unassembled WGS sequence"/>
</dbReference>
<evidence type="ECO:0000259" key="2">
    <source>
        <dbReference type="Pfam" id="PF25839"/>
    </source>
</evidence>
<evidence type="ECO:0000256" key="1">
    <source>
        <dbReference type="SAM" id="SignalP"/>
    </source>
</evidence>
<evidence type="ECO:0000313" key="3">
    <source>
        <dbReference type="EMBL" id="MDR6942971.1"/>
    </source>
</evidence>
<dbReference type="RefSeq" id="WP_310096550.1">
    <property type="nucleotide sequence ID" value="NZ_JAVDUU010000003.1"/>
</dbReference>
<feature type="signal peptide" evidence="1">
    <location>
        <begin position="1"/>
        <end position="27"/>
    </location>
</feature>
<feature type="domain" description="D-apionate lactonase C-terminal" evidence="2">
    <location>
        <begin position="423"/>
        <end position="492"/>
    </location>
</feature>
<dbReference type="Pfam" id="PF25839">
    <property type="entry name" value="Apionate_lact_C"/>
    <property type="match status" value="1"/>
</dbReference>
<dbReference type="SUPFAM" id="SSF51445">
    <property type="entry name" value="(Trans)glycosidases"/>
    <property type="match status" value="1"/>
</dbReference>
<reference evidence="3 4" key="1">
    <citation type="submission" date="2023-07" db="EMBL/GenBank/DDBJ databases">
        <title>Sorghum-associated microbial communities from plants grown in Nebraska, USA.</title>
        <authorList>
            <person name="Schachtman D."/>
        </authorList>
    </citation>
    <scope>NUCLEOTIDE SEQUENCE [LARGE SCALE GENOMIC DNA]</scope>
    <source>
        <strain evidence="3 4">3262</strain>
    </source>
</reference>
<comment type="caution">
    <text evidence="3">The sequence shown here is derived from an EMBL/GenBank/DDBJ whole genome shotgun (WGS) entry which is preliminary data.</text>
</comment>
<sequence length="495" mass="56320">MANKTHLSIGLMIMSAMVCLSAPKLYAQNRAVTVNWDKTVSVSKTTPTLQVVYNPMLRKNSPIHKGTFDALKNLGADYVRYVPWFPYPKAAVVELSAPTKEQTFWDFTYADPVMQDLMEATKGHSVVINFSTIPVWMFKTDKPVVVDANPDEVNWVYNQGRELRDPSMKEVAGYFARLLSWYTKGGFTDELGKFHKSGHYYNIPYWEVLNEPDLEHRISPQLYTKIYDAVVTELKKVSPKTKFVGISVAHETNPEWFEYFLNPANHKPGVPLEGISYHFYGRPASDDQTIDSYQYSFFDQANGFLDRVRYIENIRKRLAPHVFTQINEIGNILQDHDYKGVIPDAYWNLSGAMYAYIYLELTKIGIDVAGESQLVGYPTQFPDVSMMNWKNSKPNARYWVLKLLKDNFGPGDKLQTTAIPSQDVTGQAFITAKGKKLLLINRRNKEVQLELPADAKNARVDYVDVTTGENPVAQLQLESSTITLKPFAVAVLTFQ</sequence>
<dbReference type="InterPro" id="IPR017853">
    <property type="entry name" value="GH"/>
</dbReference>
<keyword evidence="1" id="KW-0732">Signal</keyword>
<evidence type="ECO:0000313" key="4">
    <source>
        <dbReference type="Proteomes" id="UP001247620"/>
    </source>
</evidence>
<organism evidence="3 4">
    <name type="scientific">Mucilaginibacter pocheonensis</name>
    <dbReference type="NCBI Taxonomy" id="398050"/>
    <lineage>
        <taxon>Bacteria</taxon>
        <taxon>Pseudomonadati</taxon>
        <taxon>Bacteroidota</taxon>
        <taxon>Sphingobacteriia</taxon>
        <taxon>Sphingobacteriales</taxon>
        <taxon>Sphingobacteriaceae</taxon>
        <taxon>Mucilaginibacter</taxon>
    </lineage>
</organism>
<dbReference type="Gene3D" id="3.20.20.80">
    <property type="entry name" value="Glycosidases"/>
    <property type="match status" value="1"/>
</dbReference>
<dbReference type="EMBL" id="JAVDUU010000003">
    <property type="protein sequence ID" value="MDR6942971.1"/>
    <property type="molecule type" value="Genomic_DNA"/>
</dbReference>
<feature type="chain" id="PRO_5047375484" description="D-apionate lactonase C-terminal domain-containing protein" evidence="1">
    <location>
        <begin position="28"/>
        <end position="495"/>
    </location>
</feature>
<dbReference type="InterPro" id="IPR058789">
    <property type="entry name" value="ApnL_C"/>
</dbReference>